<proteinExistence type="predicted"/>
<evidence type="ECO:0000313" key="3">
    <source>
        <dbReference type="Proteomes" id="UP000762676"/>
    </source>
</evidence>
<keyword evidence="1" id="KW-1133">Transmembrane helix</keyword>
<comment type="caution">
    <text evidence="2">The sequence shown here is derived from an EMBL/GenBank/DDBJ whole genome shotgun (WGS) entry which is preliminary data.</text>
</comment>
<evidence type="ECO:0000313" key="2">
    <source>
        <dbReference type="EMBL" id="GFR89425.1"/>
    </source>
</evidence>
<reference evidence="2 3" key="1">
    <citation type="journal article" date="2021" name="Elife">
        <title>Chloroplast acquisition without the gene transfer in kleptoplastic sea slugs, Plakobranchus ocellatus.</title>
        <authorList>
            <person name="Maeda T."/>
            <person name="Takahashi S."/>
            <person name="Yoshida T."/>
            <person name="Shimamura S."/>
            <person name="Takaki Y."/>
            <person name="Nagai Y."/>
            <person name="Toyoda A."/>
            <person name="Suzuki Y."/>
            <person name="Arimoto A."/>
            <person name="Ishii H."/>
            <person name="Satoh N."/>
            <person name="Nishiyama T."/>
            <person name="Hasebe M."/>
            <person name="Maruyama T."/>
            <person name="Minagawa J."/>
            <person name="Obokata J."/>
            <person name="Shigenobu S."/>
        </authorList>
    </citation>
    <scope>NUCLEOTIDE SEQUENCE [LARGE SCALE GENOMIC DNA]</scope>
</reference>
<name>A0AAV4GW78_9GAST</name>
<organism evidence="2 3">
    <name type="scientific">Elysia marginata</name>
    <dbReference type="NCBI Taxonomy" id="1093978"/>
    <lineage>
        <taxon>Eukaryota</taxon>
        <taxon>Metazoa</taxon>
        <taxon>Spiralia</taxon>
        <taxon>Lophotrochozoa</taxon>
        <taxon>Mollusca</taxon>
        <taxon>Gastropoda</taxon>
        <taxon>Heterobranchia</taxon>
        <taxon>Euthyneura</taxon>
        <taxon>Panpulmonata</taxon>
        <taxon>Sacoglossa</taxon>
        <taxon>Placobranchoidea</taxon>
        <taxon>Plakobranchidae</taxon>
        <taxon>Elysia</taxon>
    </lineage>
</organism>
<keyword evidence="1" id="KW-0812">Transmembrane</keyword>
<feature type="transmembrane region" description="Helical" evidence="1">
    <location>
        <begin position="41"/>
        <end position="61"/>
    </location>
</feature>
<dbReference type="Proteomes" id="UP000762676">
    <property type="component" value="Unassembled WGS sequence"/>
</dbReference>
<accession>A0AAV4GW78</accession>
<gene>
    <name evidence="2" type="ORF">ElyMa_004278100</name>
</gene>
<sequence>MTWASAPKADRLCGLAVKILAQRSGVTIAVVVVAEEVVVEVGVVLVVVVIAVVVVVVIIIMKNIYIALLQKT</sequence>
<dbReference type="EMBL" id="BMAT01008627">
    <property type="protein sequence ID" value="GFR89425.1"/>
    <property type="molecule type" value="Genomic_DNA"/>
</dbReference>
<evidence type="ECO:0000256" key="1">
    <source>
        <dbReference type="SAM" id="Phobius"/>
    </source>
</evidence>
<keyword evidence="1" id="KW-0472">Membrane</keyword>
<dbReference type="AlphaFoldDB" id="A0AAV4GW78"/>
<protein>
    <submittedName>
        <fullName evidence="2">Uncharacterized protein</fullName>
    </submittedName>
</protein>
<keyword evidence="3" id="KW-1185">Reference proteome</keyword>